<dbReference type="Proteomes" id="UP000178735">
    <property type="component" value="Unassembled WGS sequence"/>
</dbReference>
<organism evidence="2 3">
    <name type="scientific">Candidatus Wallbacteria bacterium GWC2_49_35</name>
    <dbReference type="NCBI Taxonomy" id="1817813"/>
    <lineage>
        <taxon>Bacteria</taxon>
        <taxon>Candidatus Walliibacteriota</taxon>
    </lineage>
</organism>
<dbReference type="PANTHER" id="PTHR35811">
    <property type="entry name" value="SLR1870 PROTEIN"/>
    <property type="match status" value="1"/>
</dbReference>
<feature type="domain" description="NYN" evidence="1">
    <location>
        <begin position="10"/>
        <end position="143"/>
    </location>
</feature>
<dbReference type="Gene3D" id="3.40.50.1010">
    <property type="entry name" value="5'-nuclease"/>
    <property type="match status" value="1"/>
</dbReference>
<comment type="caution">
    <text evidence="2">The sequence shown here is derived from an EMBL/GenBank/DDBJ whole genome shotgun (WGS) entry which is preliminary data.</text>
</comment>
<evidence type="ECO:0000259" key="1">
    <source>
        <dbReference type="Pfam" id="PF01936"/>
    </source>
</evidence>
<dbReference type="AlphaFoldDB" id="A0A1F7WJL7"/>
<accession>A0A1F7WJL7</accession>
<dbReference type="STRING" id="1817813.A2008_04060"/>
<dbReference type="InterPro" id="IPR021139">
    <property type="entry name" value="NYN"/>
</dbReference>
<protein>
    <recommendedName>
        <fullName evidence="1">NYN domain-containing protein</fullName>
    </recommendedName>
</protein>
<name>A0A1F7WJL7_9BACT</name>
<evidence type="ECO:0000313" key="3">
    <source>
        <dbReference type="Proteomes" id="UP000178735"/>
    </source>
</evidence>
<dbReference type="CDD" id="cd11297">
    <property type="entry name" value="PIN_LabA-like_N_1"/>
    <property type="match status" value="1"/>
</dbReference>
<sequence length="499" mass="57976">MVMEERNSQVAVFFDYDNQKVDPRIIFDYSDNFGWVVKKRAYGDWVRDALYRPEMSSYSVELIDRPRFNLSDKQGNDITITVDAMEVVFTRPNINVFVFVTGDADFIPLVLKLKEYGKFVVIIASKNNTSLLLAKVCDRFIFYEHLVKSEEPPPLDHRDYYMLLARKAYGVIKNRGIKPTMDNMMATIKHFDPSFKFEKSDFKNAESLIRAIEMTWSQTEIGVRPSAEGEFANGDEHKPQDGDYDAMKGDGRGESINIGVNFKQANFINFFIQLFEKHELADKAARLDRVKRLFDKSYPSIKFEKYDIKDFRHAIDLACESGKFFLAGNMFSYSKRYQIERGLKRMGIYINPSMKQSIVKNFIDVYSSFGDTNKRTLNFLAREVYHRNKNTFSKSSISNIFTALKFTGVFEGMDASSYITYSQPMRINCPISEIREKLDILYLKRIIKITNVRTEDLPLVSEYIFGANNKVEQITKMLDALIAMKEIVKENDEYIYKAE</sequence>
<gene>
    <name evidence="2" type="ORF">A2008_04060</name>
</gene>
<evidence type="ECO:0000313" key="2">
    <source>
        <dbReference type="EMBL" id="OGM02757.1"/>
    </source>
</evidence>
<reference evidence="2 3" key="1">
    <citation type="journal article" date="2016" name="Nat. Commun.">
        <title>Thousands of microbial genomes shed light on interconnected biogeochemical processes in an aquifer system.</title>
        <authorList>
            <person name="Anantharaman K."/>
            <person name="Brown C.T."/>
            <person name="Hug L.A."/>
            <person name="Sharon I."/>
            <person name="Castelle C.J."/>
            <person name="Probst A.J."/>
            <person name="Thomas B.C."/>
            <person name="Singh A."/>
            <person name="Wilkins M.J."/>
            <person name="Karaoz U."/>
            <person name="Brodie E.L."/>
            <person name="Williams K.H."/>
            <person name="Hubbard S.S."/>
            <person name="Banfield J.F."/>
        </authorList>
    </citation>
    <scope>NUCLEOTIDE SEQUENCE [LARGE SCALE GENOMIC DNA]</scope>
</reference>
<proteinExistence type="predicted"/>
<dbReference type="PANTHER" id="PTHR35811:SF1">
    <property type="entry name" value="HTH OST-TYPE DOMAIN-CONTAINING PROTEIN"/>
    <property type="match status" value="1"/>
</dbReference>
<dbReference type="Pfam" id="PF01936">
    <property type="entry name" value="NYN"/>
    <property type="match status" value="1"/>
</dbReference>
<dbReference type="EMBL" id="MGFH01000201">
    <property type="protein sequence ID" value="OGM02757.1"/>
    <property type="molecule type" value="Genomic_DNA"/>
</dbReference>
<dbReference type="GO" id="GO:0004540">
    <property type="term" value="F:RNA nuclease activity"/>
    <property type="evidence" value="ECO:0007669"/>
    <property type="project" value="InterPro"/>
</dbReference>